<dbReference type="AlphaFoldDB" id="A0A558F2D6"/>
<dbReference type="InterPro" id="IPR055706">
    <property type="entry name" value="Slg1/2_DUF7282"/>
</dbReference>
<evidence type="ECO:0000313" key="3">
    <source>
        <dbReference type="EMBL" id="TVT79780.1"/>
    </source>
</evidence>
<feature type="region of interest" description="Disordered" evidence="1">
    <location>
        <begin position="1"/>
        <end position="23"/>
    </location>
</feature>
<dbReference type="EMBL" id="VMTR01000476">
    <property type="protein sequence ID" value="TVT79780.1"/>
    <property type="molecule type" value="Genomic_DNA"/>
</dbReference>
<organism evidence="3 4">
    <name type="scientific">Haloferax volcanii</name>
    <name type="common">Halobacterium volcanii</name>
    <dbReference type="NCBI Taxonomy" id="2246"/>
    <lineage>
        <taxon>Archaea</taxon>
        <taxon>Methanobacteriati</taxon>
        <taxon>Methanobacteriota</taxon>
        <taxon>Stenosarchaea group</taxon>
        <taxon>Halobacteria</taxon>
        <taxon>Halobacteriales</taxon>
        <taxon>Haloferacaceae</taxon>
        <taxon>Haloferax</taxon>
    </lineage>
</organism>
<dbReference type="Proteomes" id="UP000320212">
    <property type="component" value="Unassembled WGS sequence"/>
</dbReference>
<sequence>DETYTFPESEGETDGPYTADGSPVVDTAMATPSDTASVNYTAQATGGYSVVVDSAYLPDGGFVTVHDGTVTEGQVFESIRGTSAYLEPGLHRDVRVTLDSPLNETTTVVPMAHMDTDDDETYTFP</sequence>
<feature type="domain" description="DUF7282" evidence="2">
    <location>
        <begin position="1"/>
        <end position="31"/>
    </location>
</feature>
<feature type="domain" description="DUF7282" evidence="2">
    <location>
        <begin position="36"/>
        <end position="124"/>
    </location>
</feature>
<feature type="non-terminal residue" evidence="3">
    <location>
        <position position="1"/>
    </location>
</feature>
<dbReference type="Pfam" id="PF23951">
    <property type="entry name" value="DUF7282"/>
    <property type="match status" value="2"/>
</dbReference>
<comment type="caution">
    <text evidence="3">The sequence shown here is derived from an EMBL/GenBank/DDBJ whole genome shotgun (WGS) entry which is preliminary data.</text>
</comment>
<evidence type="ECO:0000256" key="1">
    <source>
        <dbReference type="SAM" id="MobiDB-lite"/>
    </source>
</evidence>
<protein>
    <submittedName>
        <fullName evidence="3">PGF-CTERM sorting domain-containing protein</fullName>
    </submittedName>
</protein>
<evidence type="ECO:0000259" key="2">
    <source>
        <dbReference type="Pfam" id="PF23951"/>
    </source>
</evidence>
<name>A0A558F2D6_HALVO</name>
<evidence type="ECO:0000313" key="4">
    <source>
        <dbReference type="Proteomes" id="UP000320212"/>
    </source>
</evidence>
<feature type="non-terminal residue" evidence="3">
    <location>
        <position position="125"/>
    </location>
</feature>
<proteinExistence type="predicted"/>
<gene>
    <name evidence="3" type="ORF">FQA18_20250</name>
</gene>
<feature type="compositionally biased region" description="Acidic residues" evidence="1">
    <location>
        <begin position="1"/>
        <end position="13"/>
    </location>
</feature>
<accession>A0A558F2D6</accession>
<reference evidence="3 4" key="1">
    <citation type="submission" date="2019-07" db="EMBL/GenBank/DDBJ databases">
        <title>Draft genome sequence of Haloferax volcanii SS0101, isolated from salt farm in Samut Sakhon, Thailand.</title>
        <authorList>
            <person name="Wanthongcharoen S."/>
            <person name="Yamprayoonswat W."/>
            <person name="Ruangsuj P."/>
            <person name="Thongpramul N."/>
            <person name="Jumpathong W."/>
            <person name="Sittihan S."/>
            <person name="Kanjanavas P."/>
            <person name="Yasawong M."/>
        </authorList>
    </citation>
    <scope>NUCLEOTIDE SEQUENCE [LARGE SCALE GENOMIC DNA]</scope>
    <source>
        <strain evidence="3 4">SS0101</strain>
    </source>
</reference>